<dbReference type="InterPro" id="IPR018060">
    <property type="entry name" value="HTH_AraC"/>
</dbReference>
<protein>
    <submittedName>
        <fullName evidence="5">Helix-turn-helix transcriptional regulator</fullName>
    </submittedName>
</protein>
<keyword evidence="1" id="KW-0805">Transcription regulation</keyword>
<dbReference type="Proteomes" id="UP001620408">
    <property type="component" value="Unassembled WGS sequence"/>
</dbReference>
<dbReference type="PROSITE" id="PS01124">
    <property type="entry name" value="HTH_ARAC_FAMILY_2"/>
    <property type="match status" value="1"/>
</dbReference>
<dbReference type="Pfam" id="PF12833">
    <property type="entry name" value="HTH_18"/>
    <property type="match status" value="1"/>
</dbReference>
<keyword evidence="3" id="KW-0804">Transcription</keyword>
<dbReference type="SMART" id="SM00342">
    <property type="entry name" value="HTH_ARAC"/>
    <property type="match status" value="1"/>
</dbReference>
<dbReference type="EMBL" id="JADIKD010000011">
    <property type="protein sequence ID" value="MFK2918392.1"/>
    <property type="molecule type" value="Genomic_DNA"/>
</dbReference>
<keyword evidence="2" id="KW-0238">DNA-binding</keyword>
<dbReference type="PANTHER" id="PTHR46796">
    <property type="entry name" value="HTH-TYPE TRANSCRIPTIONAL ACTIVATOR RHAS-RELATED"/>
    <property type="match status" value="1"/>
</dbReference>
<dbReference type="InterPro" id="IPR009057">
    <property type="entry name" value="Homeodomain-like_sf"/>
</dbReference>
<comment type="caution">
    <text evidence="5">The sequence shown here is derived from an EMBL/GenBank/DDBJ whole genome shotgun (WGS) entry which is preliminary data.</text>
</comment>
<feature type="domain" description="HTH araC/xylS-type" evidence="4">
    <location>
        <begin position="122"/>
        <end position="221"/>
    </location>
</feature>
<keyword evidence="6" id="KW-1185">Reference proteome</keyword>
<organism evidence="5 6">
    <name type="scientific">Dyella koreensis</name>
    <dbReference type="NCBI Taxonomy" id="311235"/>
    <lineage>
        <taxon>Bacteria</taxon>
        <taxon>Pseudomonadati</taxon>
        <taxon>Pseudomonadota</taxon>
        <taxon>Gammaproteobacteria</taxon>
        <taxon>Lysobacterales</taxon>
        <taxon>Rhodanobacteraceae</taxon>
        <taxon>Dyella</taxon>
    </lineage>
</organism>
<dbReference type="SUPFAM" id="SSF46689">
    <property type="entry name" value="Homeodomain-like"/>
    <property type="match status" value="1"/>
</dbReference>
<evidence type="ECO:0000256" key="3">
    <source>
        <dbReference type="ARBA" id="ARBA00023163"/>
    </source>
</evidence>
<reference evidence="5 6" key="1">
    <citation type="submission" date="2020-10" db="EMBL/GenBank/DDBJ databases">
        <title>Phylogeny of dyella-like bacteria.</title>
        <authorList>
            <person name="Fu J."/>
        </authorList>
    </citation>
    <scope>NUCLEOTIDE SEQUENCE [LARGE SCALE GENOMIC DNA]</scope>
    <source>
        <strain evidence="5 6">BB4</strain>
    </source>
</reference>
<evidence type="ECO:0000256" key="1">
    <source>
        <dbReference type="ARBA" id="ARBA00023015"/>
    </source>
</evidence>
<sequence length="235" mass="26125">MPSPGGLEIFFHYGRPFVARNERGMDTLPRAHLTCVRKQPVELFHHGGLGFIAVRIKAGAGARLTGMPVALFADSFIAATDVWGKAANDLLEQIALASSIDERVALLDGFFLAQRHRASRGATIDLAVNTLLQQPSRVADIARDIGLGTRQLEKRFHAATGLTPARFRRLARLRRSIRNLLLAPPQATLTTLIDTAYYDQAQQVREFRELTGFTPGELRRAAPDYSHFYNPPWPK</sequence>
<dbReference type="InterPro" id="IPR050204">
    <property type="entry name" value="AraC_XylS_family_regulators"/>
</dbReference>
<proteinExistence type="predicted"/>
<name>A0ABW8K9E9_9GAMM</name>
<accession>A0ABW8K9E9</accession>
<evidence type="ECO:0000313" key="6">
    <source>
        <dbReference type="Proteomes" id="UP001620408"/>
    </source>
</evidence>
<gene>
    <name evidence="5" type="ORF">ISS97_14050</name>
</gene>
<evidence type="ECO:0000256" key="2">
    <source>
        <dbReference type="ARBA" id="ARBA00023125"/>
    </source>
</evidence>
<dbReference type="Gene3D" id="1.10.10.60">
    <property type="entry name" value="Homeodomain-like"/>
    <property type="match status" value="1"/>
</dbReference>
<evidence type="ECO:0000259" key="4">
    <source>
        <dbReference type="PROSITE" id="PS01124"/>
    </source>
</evidence>
<dbReference type="RefSeq" id="WP_379985789.1">
    <property type="nucleotide sequence ID" value="NZ_JADIKD010000011.1"/>
</dbReference>
<evidence type="ECO:0000313" key="5">
    <source>
        <dbReference type="EMBL" id="MFK2918392.1"/>
    </source>
</evidence>